<dbReference type="PROSITE" id="PS51257">
    <property type="entry name" value="PROKAR_LIPOPROTEIN"/>
    <property type="match status" value="1"/>
</dbReference>
<feature type="signal peptide" evidence="1">
    <location>
        <begin position="1"/>
        <end position="19"/>
    </location>
</feature>
<organism evidence="2 3">
    <name type="scientific">Streptantibioticus silvisoli</name>
    <dbReference type="NCBI Taxonomy" id="2705255"/>
    <lineage>
        <taxon>Bacteria</taxon>
        <taxon>Bacillati</taxon>
        <taxon>Actinomycetota</taxon>
        <taxon>Actinomycetes</taxon>
        <taxon>Kitasatosporales</taxon>
        <taxon>Streptomycetaceae</taxon>
        <taxon>Streptantibioticus</taxon>
    </lineage>
</organism>
<protein>
    <submittedName>
        <fullName evidence="2">SurA N-terminal domain-containing protein</fullName>
    </submittedName>
</protein>
<accession>A0ABT6W4S6</accession>
<keyword evidence="1" id="KW-0732">Signal</keyword>
<sequence length="219" mass="22554">MVRRRTATLSLTAAALVLAAPLITSCAAEHPGSAAVVGGRAITVTELQNRVTQLRSAQAKAGQDVDLSGAKGGLSRAVLTGLLDYQVLDRAAADHHVTVTRRQTKALEALYLQRYGSAAALRAALMQIQVAPGQPTDAFARSMIQKAGVAKAIGVDPTTPQGVAALNTELGKAAQALHVDVNPRYGTWSAASGSIGNATSGWLRPATEAEQQQPAAVTG</sequence>
<reference evidence="2 3" key="1">
    <citation type="submission" date="2023-05" db="EMBL/GenBank/DDBJ databases">
        <title>Streptantibioticus silvisoli sp. nov., acidotolerant actinomycetes 1 from pine litter.</title>
        <authorList>
            <person name="Swiecimska M."/>
            <person name="Golinska P."/>
            <person name="Sangal V."/>
            <person name="Wachnowicz B."/>
            <person name="Goodfellow M."/>
        </authorList>
    </citation>
    <scope>NUCLEOTIDE SEQUENCE [LARGE SCALE GENOMIC DNA]</scope>
    <source>
        <strain evidence="2 3">SL54</strain>
    </source>
</reference>
<gene>
    <name evidence="2" type="ORF">POF43_021510</name>
</gene>
<name>A0ABT6W4S6_9ACTN</name>
<keyword evidence="3" id="KW-1185">Reference proteome</keyword>
<feature type="chain" id="PRO_5045526467" evidence="1">
    <location>
        <begin position="20"/>
        <end position="219"/>
    </location>
</feature>
<dbReference type="Pfam" id="PF13624">
    <property type="entry name" value="SurA_N_3"/>
    <property type="match status" value="1"/>
</dbReference>
<dbReference type="EMBL" id="JAAGKO020000032">
    <property type="protein sequence ID" value="MDI5965269.1"/>
    <property type="molecule type" value="Genomic_DNA"/>
</dbReference>
<dbReference type="Gene3D" id="1.10.4030.10">
    <property type="entry name" value="Porin chaperone SurA, peptide-binding domain"/>
    <property type="match status" value="1"/>
</dbReference>
<proteinExistence type="predicted"/>
<evidence type="ECO:0000256" key="1">
    <source>
        <dbReference type="SAM" id="SignalP"/>
    </source>
</evidence>
<evidence type="ECO:0000313" key="3">
    <source>
        <dbReference type="Proteomes" id="UP001156398"/>
    </source>
</evidence>
<dbReference type="RefSeq" id="WP_271322416.1">
    <property type="nucleotide sequence ID" value="NZ_JAAGKO020000032.1"/>
</dbReference>
<dbReference type="InterPro" id="IPR027304">
    <property type="entry name" value="Trigger_fact/SurA_dom_sf"/>
</dbReference>
<comment type="caution">
    <text evidence="2">The sequence shown here is derived from an EMBL/GenBank/DDBJ whole genome shotgun (WGS) entry which is preliminary data.</text>
</comment>
<dbReference type="SUPFAM" id="SSF109998">
    <property type="entry name" value="Triger factor/SurA peptide-binding domain-like"/>
    <property type="match status" value="1"/>
</dbReference>
<dbReference type="Proteomes" id="UP001156398">
    <property type="component" value="Unassembled WGS sequence"/>
</dbReference>
<evidence type="ECO:0000313" key="2">
    <source>
        <dbReference type="EMBL" id="MDI5965269.1"/>
    </source>
</evidence>